<feature type="active site" description="Proton donor/acceptor" evidence="2">
    <location>
        <position position="126"/>
    </location>
</feature>
<dbReference type="PROSITE" id="PS51257">
    <property type="entry name" value="PROKAR_LIPOPROTEIN"/>
    <property type="match status" value="1"/>
</dbReference>
<dbReference type="RefSeq" id="WP_134208458.1">
    <property type="nucleotide sequence ID" value="NZ_CP038015.1"/>
</dbReference>
<dbReference type="CDD" id="cd05829">
    <property type="entry name" value="Sortase_F"/>
    <property type="match status" value="1"/>
</dbReference>
<keyword evidence="1" id="KW-0378">Hydrolase</keyword>
<dbReference type="InterPro" id="IPR042001">
    <property type="entry name" value="Sortase_F"/>
</dbReference>
<accession>A0A4P6ZUQ2</accession>
<dbReference type="EMBL" id="CP038015">
    <property type="protein sequence ID" value="QBP39967.1"/>
    <property type="molecule type" value="Genomic_DNA"/>
</dbReference>
<proteinExistence type="predicted"/>
<reference evidence="5 6" key="1">
    <citation type="submission" date="2019-03" db="EMBL/GenBank/DDBJ databases">
        <title>Complete genome sequence of Paenisporosarcina antarctica CGMCC 1.6503T.</title>
        <authorList>
            <person name="Rong J.-C."/>
            <person name="Chi N.-Y."/>
            <person name="Zhang Q.-F."/>
        </authorList>
    </citation>
    <scope>NUCLEOTIDE SEQUENCE [LARGE SCALE GENOMIC DNA]</scope>
    <source>
        <strain evidence="5 6">CGMCC 1.6503</strain>
    </source>
</reference>
<dbReference type="Pfam" id="PF04203">
    <property type="entry name" value="Sortase"/>
    <property type="match status" value="1"/>
</dbReference>
<dbReference type="AlphaFoldDB" id="A0A4P6ZUQ2"/>
<dbReference type="OrthoDB" id="525039at2"/>
<protein>
    <submittedName>
        <fullName evidence="5">Class F sortase</fullName>
    </submittedName>
</protein>
<feature type="region of interest" description="Disordered" evidence="3">
    <location>
        <begin position="25"/>
        <end position="50"/>
    </location>
</feature>
<evidence type="ECO:0000256" key="2">
    <source>
        <dbReference type="PIRSR" id="PIRSR605754-1"/>
    </source>
</evidence>
<evidence type="ECO:0000256" key="3">
    <source>
        <dbReference type="SAM" id="MobiDB-lite"/>
    </source>
</evidence>
<evidence type="ECO:0000256" key="4">
    <source>
        <dbReference type="SAM" id="SignalP"/>
    </source>
</evidence>
<dbReference type="Gene3D" id="2.40.260.10">
    <property type="entry name" value="Sortase"/>
    <property type="match status" value="1"/>
</dbReference>
<feature type="chain" id="PRO_5039516435" evidence="4">
    <location>
        <begin position="23"/>
        <end position="216"/>
    </location>
</feature>
<gene>
    <name evidence="5" type="ORF">E2636_01795</name>
</gene>
<keyword evidence="6" id="KW-1185">Reference proteome</keyword>
<dbReference type="Proteomes" id="UP000294292">
    <property type="component" value="Chromosome"/>
</dbReference>
<evidence type="ECO:0000313" key="6">
    <source>
        <dbReference type="Proteomes" id="UP000294292"/>
    </source>
</evidence>
<dbReference type="InterPro" id="IPR005754">
    <property type="entry name" value="Sortase"/>
</dbReference>
<evidence type="ECO:0000256" key="1">
    <source>
        <dbReference type="ARBA" id="ARBA00022801"/>
    </source>
</evidence>
<organism evidence="5 6">
    <name type="scientific">Paenisporosarcina antarctica</name>
    <dbReference type="NCBI Taxonomy" id="417367"/>
    <lineage>
        <taxon>Bacteria</taxon>
        <taxon>Bacillati</taxon>
        <taxon>Bacillota</taxon>
        <taxon>Bacilli</taxon>
        <taxon>Bacillales</taxon>
        <taxon>Caryophanaceae</taxon>
        <taxon>Paenisporosarcina</taxon>
    </lineage>
</organism>
<dbReference type="GO" id="GO:0016787">
    <property type="term" value="F:hydrolase activity"/>
    <property type="evidence" value="ECO:0007669"/>
    <property type="project" value="UniProtKB-KW"/>
</dbReference>
<dbReference type="InterPro" id="IPR023365">
    <property type="entry name" value="Sortase_dom-sf"/>
</dbReference>
<feature type="active site" description="Acyl-thioester intermediate" evidence="2">
    <location>
        <position position="192"/>
    </location>
</feature>
<name>A0A4P6ZUQ2_9BACL</name>
<keyword evidence="4" id="KW-0732">Signal</keyword>
<sequence>MKKLLSSILGLSLLLSACQAQEAASEPEATVEKQEASSEEVSDSTQKPDLALSDSKLTASKLIKDERQGIVPSRLQIPAINVDATVSPSGLLENGDMDVPNDVVSTGWFENGYKPGQPGNSVIAGHVDGKNGPAVFYDIGKLKNGDEILVTGEDGSELVFVVNKIEIYPFDESPLREIFGFSNGSRLNLITCTGEYNKDGSFYEDRLVVYTTLKTA</sequence>
<feature type="signal peptide" evidence="4">
    <location>
        <begin position="1"/>
        <end position="22"/>
    </location>
</feature>
<dbReference type="KEGG" id="panc:E2636_01795"/>
<dbReference type="SUPFAM" id="SSF63817">
    <property type="entry name" value="Sortase"/>
    <property type="match status" value="1"/>
</dbReference>
<evidence type="ECO:0000313" key="5">
    <source>
        <dbReference type="EMBL" id="QBP39967.1"/>
    </source>
</evidence>